<dbReference type="SUPFAM" id="SSF56645">
    <property type="entry name" value="Acyl-CoA dehydrogenase NM domain-like"/>
    <property type="match status" value="1"/>
</dbReference>
<dbReference type="InterPro" id="IPR013786">
    <property type="entry name" value="AcylCoA_DH/ox_N"/>
</dbReference>
<evidence type="ECO:0000256" key="1">
    <source>
        <dbReference type="ARBA" id="ARBA00001974"/>
    </source>
</evidence>
<dbReference type="Gene3D" id="2.40.110.10">
    <property type="entry name" value="Butyryl-CoA Dehydrogenase, subunit A, domain 2"/>
    <property type="match status" value="1"/>
</dbReference>
<dbReference type="Pfam" id="PF12806">
    <property type="entry name" value="Acyl-CoA_dh_C"/>
    <property type="match status" value="1"/>
</dbReference>
<sequence>MTYATPLQDFRFALNELAGLEEILKLPGFEEVTPDLVDAILEENARFVQQAIAPLNVAGDTKPPVWNDGQVTTTPGFSQGFADYTAGGWQGLQHPQKWGGQGLPKVVAAPAGENIQAASLAFSLCPMLTDGVIEALLTVGSEAQRQTYVPKLIGGQWTGTMNLTEPQAGSDLAQVATRAVRQDDGSYRLSGQKIFITYGEHDLAENIIHLVLARTPDAPAGVKGISLFIVPKYLVNEDGSRGKRNDVWCASLEHKLGIHGSPTAVLLYGAGKGEVGEGAVGYLVGEANRGLEYMFIMMNAARYSVGQQGIGVSERAYQHAQAYARERVQGRAIEGSAAPVTIAHHPDVQRMLLTMRALTEAARAVSYVAAAAHDKGTHHPDAEVRARNRAFYEYLVPIVKGFSTESAVEVASLGIQVHGGMGFIEETGAAQHYRDARILPIYEGTTAIQANDLVGRKTLRDGGATAHASIAAMRDTLKAVAAEAQRADTADHTALRVLRDNFDQAIQSYEGAVEFILAHAASNVRAVYSSSVPYLMLAGVVHGGWQMARAALACRRHLAAGSGDAFHRHKLGTALFYGAHILPRALALAAAVRAGDVADSCGSMADIA</sequence>
<dbReference type="FunFam" id="2.40.110.10:FF:000031">
    <property type="entry name" value="Acyl-CoA dehydrogenase, putative"/>
    <property type="match status" value="1"/>
</dbReference>
<evidence type="ECO:0000259" key="10">
    <source>
        <dbReference type="Pfam" id="PF00441"/>
    </source>
</evidence>
<dbReference type="HOGENOM" id="CLU_018204_12_2_4"/>
<gene>
    <name evidence="14" type="ORF">BN112_1259</name>
</gene>
<dbReference type="GO" id="GO:0016627">
    <property type="term" value="F:oxidoreductase activity, acting on the CH-CH group of donors"/>
    <property type="evidence" value="ECO:0007669"/>
    <property type="project" value="InterPro"/>
</dbReference>
<feature type="domain" description="Acyl-CoA dehydrogenase/oxidase C-terminal" evidence="10">
    <location>
        <begin position="288"/>
        <end position="453"/>
    </location>
</feature>
<dbReference type="SUPFAM" id="SSF47203">
    <property type="entry name" value="Acyl-CoA dehydrogenase C-terminal domain-like"/>
    <property type="match status" value="1"/>
</dbReference>
<dbReference type="PANTHER" id="PTHR42803:SF1">
    <property type="entry name" value="BROAD-SPECIFICITY LINEAR ACYL-COA DEHYDROGENASE FADE5"/>
    <property type="match status" value="1"/>
</dbReference>
<evidence type="ECO:0000313" key="14">
    <source>
        <dbReference type="EMBL" id="CCJ53177.1"/>
    </source>
</evidence>
<dbReference type="InterPro" id="IPR006091">
    <property type="entry name" value="Acyl-CoA_Oxase/DH_mid-dom"/>
</dbReference>
<protein>
    <recommendedName>
        <fullName evidence="9">3-methylmercaptopropionyl-CoA dehydrogenase</fullName>
        <ecNumber evidence="8">1.3.99.41</ecNumber>
    </recommendedName>
</protein>
<proteinExistence type="inferred from homology"/>
<comment type="similarity">
    <text evidence="2">Belongs to the acyl-CoA dehydrogenase family.</text>
</comment>
<reference evidence="14 15" key="1">
    <citation type="journal article" date="2012" name="BMC Genomics">
        <title>Comparative genomics of the classical Bordetella subspecies: the evolution and exchange of virulence-associated diversity amongst closely related pathogens.</title>
        <authorList>
            <person name="Park J."/>
            <person name="Zhang Y."/>
            <person name="Buboltz A.M."/>
            <person name="Zhang X."/>
            <person name="Schuster S.C."/>
            <person name="Ahuja U."/>
            <person name="Liu M."/>
            <person name="Miller J.F."/>
            <person name="Sebaihia M."/>
            <person name="Bentley S.D."/>
            <person name="Parkhill J."/>
            <person name="Harvill E.T."/>
        </authorList>
    </citation>
    <scope>NUCLEOTIDE SEQUENCE [LARGE SCALE GENOMIC DNA]</scope>
    <source>
        <strain evidence="14 15">253</strain>
    </source>
</reference>
<evidence type="ECO:0000256" key="8">
    <source>
        <dbReference type="ARBA" id="ARBA00066694"/>
    </source>
</evidence>
<feature type="domain" description="Acyl-CoA dehydrogenase/oxidase N-terminal" evidence="12">
    <location>
        <begin position="81"/>
        <end position="155"/>
    </location>
</feature>
<dbReference type="InterPro" id="IPR009075">
    <property type="entry name" value="AcylCo_DH/oxidase_C"/>
</dbReference>
<evidence type="ECO:0000259" key="13">
    <source>
        <dbReference type="Pfam" id="PF12806"/>
    </source>
</evidence>
<evidence type="ECO:0000256" key="2">
    <source>
        <dbReference type="ARBA" id="ARBA00009347"/>
    </source>
</evidence>
<evidence type="ECO:0000256" key="6">
    <source>
        <dbReference type="ARBA" id="ARBA00051388"/>
    </source>
</evidence>
<dbReference type="GO" id="GO:0050660">
    <property type="term" value="F:flavin adenine dinucleotide binding"/>
    <property type="evidence" value="ECO:0007669"/>
    <property type="project" value="InterPro"/>
</dbReference>
<comment type="catalytic activity">
    <reaction evidence="6">
        <text>3-(methylsulfanyl)propanoyl-CoA + oxidized [electron-transfer flavoprotein] + H(+) = 3-(methylsulfanyl)acryloyl-CoA + reduced [electron-transfer flavoprotein]</text>
        <dbReference type="Rhea" id="RHEA:52612"/>
        <dbReference type="Rhea" id="RHEA-COMP:10685"/>
        <dbReference type="Rhea" id="RHEA-COMP:10686"/>
        <dbReference type="ChEBI" id="CHEBI:15378"/>
        <dbReference type="ChEBI" id="CHEBI:57692"/>
        <dbReference type="ChEBI" id="CHEBI:58307"/>
        <dbReference type="ChEBI" id="CHEBI:82815"/>
        <dbReference type="ChEBI" id="CHEBI:84994"/>
        <dbReference type="EC" id="1.3.99.41"/>
    </reaction>
    <physiologicalReaction direction="left-to-right" evidence="6">
        <dbReference type="Rhea" id="RHEA:52613"/>
    </physiologicalReaction>
</comment>
<dbReference type="KEGG" id="bbh:BN112_1259"/>
<dbReference type="InterPro" id="IPR037069">
    <property type="entry name" value="AcylCoA_DH/ox_N_sf"/>
</dbReference>
<dbReference type="RefSeq" id="WP_003821527.1">
    <property type="nucleotide sequence ID" value="NC_019382.1"/>
</dbReference>
<dbReference type="InterPro" id="IPR025878">
    <property type="entry name" value="Acyl-CoA_dh-like_C_dom"/>
</dbReference>
<evidence type="ECO:0000256" key="9">
    <source>
        <dbReference type="ARBA" id="ARBA00069043"/>
    </source>
</evidence>
<comment type="cofactor">
    <cofactor evidence="1">
        <name>FAD</name>
        <dbReference type="ChEBI" id="CHEBI:57692"/>
    </cofactor>
</comment>
<organism evidence="14 15">
    <name type="scientific">Bordetella bronchiseptica 253</name>
    <dbReference type="NCBI Taxonomy" id="568707"/>
    <lineage>
        <taxon>Bacteria</taxon>
        <taxon>Pseudomonadati</taxon>
        <taxon>Pseudomonadota</taxon>
        <taxon>Betaproteobacteria</taxon>
        <taxon>Burkholderiales</taxon>
        <taxon>Alcaligenaceae</taxon>
        <taxon>Bordetella</taxon>
    </lineage>
</organism>
<dbReference type="InterPro" id="IPR046373">
    <property type="entry name" value="Acyl-CoA_Oxase/DH_mid-dom_sf"/>
</dbReference>
<keyword evidence="3" id="KW-0285">Flavoprotein</keyword>
<evidence type="ECO:0000259" key="12">
    <source>
        <dbReference type="Pfam" id="PF02771"/>
    </source>
</evidence>
<dbReference type="Gene3D" id="1.20.140.10">
    <property type="entry name" value="Butyryl-CoA Dehydrogenase, subunit A, domain 3"/>
    <property type="match status" value="1"/>
</dbReference>
<keyword evidence="5" id="KW-0560">Oxidoreductase</keyword>
<evidence type="ECO:0000259" key="11">
    <source>
        <dbReference type="Pfam" id="PF02770"/>
    </source>
</evidence>
<comment type="function">
    <text evidence="7">Involved in the assimilation of dimethylsulphoniopropionate (DMSP), an important compound in the fixation of carbon in marine phytoplankton, by mediating the conversion of 3-(methylthio)propanoyl-CoA (MMPA-CoA) to 3-(methylthio)acryloyl-CoA (MTA-CoA).</text>
</comment>
<evidence type="ECO:0000256" key="3">
    <source>
        <dbReference type="ARBA" id="ARBA00022630"/>
    </source>
</evidence>
<dbReference type="PANTHER" id="PTHR42803">
    <property type="entry name" value="ACYL-COA DEHYDROGENASE"/>
    <property type="match status" value="1"/>
</dbReference>
<dbReference type="InterPro" id="IPR052166">
    <property type="entry name" value="Diverse_Acyl-CoA_DH"/>
</dbReference>
<feature type="domain" description="Acyl-CoA oxidase/dehydrogenase middle" evidence="11">
    <location>
        <begin position="161"/>
        <end position="263"/>
    </location>
</feature>
<evidence type="ECO:0000313" key="15">
    <source>
        <dbReference type="Proteomes" id="UP000007564"/>
    </source>
</evidence>
<dbReference type="EMBL" id="HE965806">
    <property type="protein sequence ID" value="CCJ53177.1"/>
    <property type="molecule type" value="Genomic_DNA"/>
</dbReference>
<accession>A0A0C6P3J4</accession>
<feature type="domain" description="Acetyl-CoA dehydrogenase-like C-terminal" evidence="13">
    <location>
        <begin position="484"/>
        <end position="596"/>
    </location>
</feature>
<dbReference type="InterPro" id="IPR036250">
    <property type="entry name" value="AcylCo_DH-like_C"/>
</dbReference>
<name>A0A0C6P3J4_BORBO</name>
<dbReference type="AlphaFoldDB" id="A0A0C6P3J4"/>
<keyword evidence="4" id="KW-0274">FAD</keyword>
<dbReference type="Pfam" id="PF00441">
    <property type="entry name" value="Acyl-CoA_dh_1"/>
    <property type="match status" value="1"/>
</dbReference>
<dbReference type="Proteomes" id="UP000007564">
    <property type="component" value="Chromosome"/>
</dbReference>
<evidence type="ECO:0000256" key="4">
    <source>
        <dbReference type="ARBA" id="ARBA00022827"/>
    </source>
</evidence>
<dbReference type="Pfam" id="PF02770">
    <property type="entry name" value="Acyl-CoA_dh_M"/>
    <property type="match status" value="1"/>
</dbReference>
<evidence type="ECO:0000256" key="5">
    <source>
        <dbReference type="ARBA" id="ARBA00023002"/>
    </source>
</evidence>
<dbReference type="OrthoDB" id="9764895at2"/>
<evidence type="ECO:0000256" key="7">
    <source>
        <dbReference type="ARBA" id="ARBA00058683"/>
    </source>
</evidence>
<dbReference type="EC" id="1.3.99.41" evidence="8"/>
<dbReference type="Gene3D" id="1.10.540.10">
    <property type="entry name" value="Acyl-CoA dehydrogenase/oxidase, N-terminal domain"/>
    <property type="match status" value="1"/>
</dbReference>
<dbReference type="GeneID" id="69600889"/>
<dbReference type="Pfam" id="PF02771">
    <property type="entry name" value="Acyl-CoA_dh_N"/>
    <property type="match status" value="1"/>
</dbReference>
<dbReference type="InterPro" id="IPR009100">
    <property type="entry name" value="AcylCoA_DH/oxidase_NM_dom_sf"/>
</dbReference>